<dbReference type="EMBL" id="JBEDUW010000002">
    <property type="protein sequence ID" value="KAK9944400.1"/>
    <property type="molecule type" value="Genomic_DNA"/>
</dbReference>
<protein>
    <submittedName>
        <fullName evidence="2">Uncharacterized protein</fullName>
    </submittedName>
</protein>
<keyword evidence="3" id="KW-1185">Reference proteome</keyword>
<comment type="caution">
    <text evidence="2">The sequence shown here is derived from an EMBL/GenBank/DDBJ whole genome shotgun (WGS) entry which is preliminary data.</text>
</comment>
<dbReference type="PANTHER" id="PTHR12455:SF0">
    <property type="entry name" value="NUCLEOLAR COMPLEX PROTEIN 4 HOMOLOG"/>
    <property type="match status" value="1"/>
</dbReference>
<name>A0AAW1Y8K2_RUBAR</name>
<dbReference type="AlphaFoldDB" id="A0AAW1Y8K2"/>
<sequence length="333" mass="37821">MASILSKKQKQKQKSTKLSDLRTLGHQLLSSRTHINNLPKLLSYVSPTSPPQYVVESLLSIQAFFTPVLPDLPSSSSKPSTLNDSQDDPEFIYRTWLRSKFDELVESLIQLLLSPESDETLKEVVLDTLMEFVKLGNGGKFHSAIFHRFLRSIVYSTTPPNFLVDLLASKYFKFIDVRYFTYISVEKLARTLDAKGISDDSNLNTDGNDRSHPSESMEQLIRNIHYIMSHIPSFEGSVEKTDYDMWSGSGESEELSESQKAKDKKQKTEKHNDKASIVSSQYCQKMKLKFTKAWLSFLRLPLPLDVYKEVLASLHQAVSPYISNPVVLCGLLN</sequence>
<proteinExistence type="predicted"/>
<dbReference type="GO" id="GO:0030692">
    <property type="term" value="C:Noc4p-Nop14p complex"/>
    <property type="evidence" value="ECO:0007669"/>
    <property type="project" value="TreeGrafter"/>
</dbReference>
<feature type="region of interest" description="Disordered" evidence="1">
    <location>
        <begin position="245"/>
        <end position="273"/>
    </location>
</feature>
<evidence type="ECO:0000256" key="1">
    <source>
        <dbReference type="SAM" id="MobiDB-lite"/>
    </source>
</evidence>
<reference evidence="2 3" key="1">
    <citation type="journal article" date="2023" name="G3 (Bethesda)">
        <title>A chromosome-length genome assembly and annotation of blackberry (Rubus argutus, cv. 'Hillquist').</title>
        <authorList>
            <person name="Bruna T."/>
            <person name="Aryal R."/>
            <person name="Dudchenko O."/>
            <person name="Sargent D.J."/>
            <person name="Mead D."/>
            <person name="Buti M."/>
            <person name="Cavallini A."/>
            <person name="Hytonen T."/>
            <person name="Andres J."/>
            <person name="Pham M."/>
            <person name="Weisz D."/>
            <person name="Mascagni F."/>
            <person name="Usai G."/>
            <person name="Natali L."/>
            <person name="Bassil N."/>
            <person name="Fernandez G.E."/>
            <person name="Lomsadze A."/>
            <person name="Armour M."/>
            <person name="Olukolu B."/>
            <person name="Poorten T."/>
            <person name="Britton C."/>
            <person name="Davik J."/>
            <person name="Ashrafi H."/>
            <person name="Aiden E.L."/>
            <person name="Borodovsky M."/>
            <person name="Worthington M."/>
        </authorList>
    </citation>
    <scope>NUCLEOTIDE SEQUENCE [LARGE SCALE GENOMIC DNA]</scope>
    <source>
        <strain evidence="2">PI 553951</strain>
    </source>
</reference>
<organism evidence="2 3">
    <name type="scientific">Rubus argutus</name>
    <name type="common">Southern blackberry</name>
    <dbReference type="NCBI Taxonomy" id="59490"/>
    <lineage>
        <taxon>Eukaryota</taxon>
        <taxon>Viridiplantae</taxon>
        <taxon>Streptophyta</taxon>
        <taxon>Embryophyta</taxon>
        <taxon>Tracheophyta</taxon>
        <taxon>Spermatophyta</taxon>
        <taxon>Magnoliopsida</taxon>
        <taxon>eudicotyledons</taxon>
        <taxon>Gunneridae</taxon>
        <taxon>Pentapetalae</taxon>
        <taxon>rosids</taxon>
        <taxon>fabids</taxon>
        <taxon>Rosales</taxon>
        <taxon>Rosaceae</taxon>
        <taxon>Rosoideae</taxon>
        <taxon>Rosoideae incertae sedis</taxon>
        <taxon>Rubus</taxon>
    </lineage>
</organism>
<dbReference type="InterPro" id="IPR027193">
    <property type="entry name" value="Noc4"/>
</dbReference>
<dbReference type="GO" id="GO:0032040">
    <property type="term" value="C:small-subunit processome"/>
    <property type="evidence" value="ECO:0007669"/>
    <property type="project" value="TreeGrafter"/>
</dbReference>
<evidence type="ECO:0000313" key="3">
    <source>
        <dbReference type="Proteomes" id="UP001457282"/>
    </source>
</evidence>
<accession>A0AAW1Y8K2</accession>
<dbReference type="GO" id="GO:0042254">
    <property type="term" value="P:ribosome biogenesis"/>
    <property type="evidence" value="ECO:0007669"/>
    <property type="project" value="InterPro"/>
</dbReference>
<dbReference type="Proteomes" id="UP001457282">
    <property type="component" value="Unassembled WGS sequence"/>
</dbReference>
<evidence type="ECO:0000313" key="2">
    <source>
        <dbReference type="EMBL" id="KAK9944400.1"/>
    </source>
</evidence>
<gene>
    <name evidence="2" type="ORF">M0R45_009970</name>
</gene>
<dbReference type="PANTHER" id="PTHR12455">
    <property type="entry name" value="NUCLEOLAR COMPLEX PROTEIN 4"/>
    <property type="match status" value="1"/>
</dbReference>